<dbReference type="CDD" id="cd07302">
    <property type="entry name" value="CHD"/>
    <property type="match status" value="1"/>
</dbReference>
<dbReference type="InterPro" id="IPR001054">
    <property type="entry name" value="A/G_cyclase"/>
</dbReference>
<comment type="subcellular location">
    <subcellularLocation>
        <location evidence="2">Membrane</location>
    </subcellularLocation>
</comment>
<dbReference type="Proteomes" id="UP001328107">
    <property type="component" value="Unassembled WGS sequence"/>
</dbReference>
<protein>
    <recommendedName>
        <fullName evidence="10">Guanylate cyclase domain-containing protein</fullName>
    </recommendedName>
</protein>
<keyword evidence="8" id="KW-0456">Lyase</keyword>
<feature type="domain" description="Guanylate cyclase" evidence="10">
    <location>
        <begin position="3"/>
        <end position="34"/>
    </location>
</feature>
<dbReference type="EMBL" id="BTRK01000004">
    <property type="protein sequence ID" value="GMR47368.1"/>
    <property type="molecule type" value="Genomic_DNA"/>
</dbReference>
<evidence type="ECO:0000256" key="7">
    <source>
        <dbReference type="ARBA" id="ARBA00023180"/>
    </source>
</evidence>
<keyword evidence="5" id="KW-1133">Transmembrane helix</keyword>
<dbReference type="PROSITE" id="PS50125">
    <property type="entry name" value="GUANYLATE_CYCLASE_2"/>
    <property type="match status" value="1"/>
</dbReference>
<dbReference type="GO" id="GO:0001653">
    <property type="term" value="F:peptide receptor activity"/>
    <property type="evidence" value="ECO:0007669"/>
    <property type="project" value="TreeGrafter"/>
</dbReference>
<keyword evidence="4" id="KW-0547">Nucleotide-binding</keyword>
<dbReference type="GO" id="GO:0004383">
    <property type="term" value="F:guanylate cyclase activity"/>
    <property type="evidence" value="ECO:0007669"/>
    <property type="project" value="UniProtKB-EC"/>
</dbReference>
<feature type="region of interest" description="Disordered" evidence="9">
    <location>
        <begin position="87"/>
        <end position="115"/>
    </location>
</feature>
<evidence type="ECO:0000256" key="9">
    <source>
        <dbReference type="SAM" id="MobiDB-lite"/>
    </source>
</evidence>
<dbReference type="GO" id="GO:0005886">
    <property type="term" value="C:plasma membrane"/>
    <property type="evidence" value="ECO:0007669"/>
    <property type="project" value="TreeGrafter"/>
</dbReference>
<dbReference type="GO" id="GO:0000166">
    <property type="term" value="F:nucleotide binding"/>
    <property type="evidence" value="ECO:0007669"/>
    <property type="project" value="UniProtKB-KW"/>
</dbReference>
<keyword evidence="6" id="KW-0472">Membrane</keyword>
<evidence type="ECO:0000313" key="12">
    <source>
        <dbReference type="Proteomes" id="UP001328107"/>
    </source>
</evidence>
<reference evidence="12" key="1">
    <citation type="submission" date="2022-10" db="EMBL/GenBank/DDBJ databases">
        <title>Genome assembly of Pristionchus species.</title>
        <authorList>
            <person name="Yoshida K."/>
            <person name="Sommer R.J."/>
        </authorList>
    </citation>
    <scope>NUCLEOTIDE SEQUENCE [LARGE SCALE GENOMIC DNA]</scope>
    <source>
        <strain evidence="12">RS5460</strain>
    </source>
</reference>
<evidence type="ECO:0000259" key="10">
    <source>
        <dbReference type="PROSITE" id="PS50125"/>
    </source>
</evidence>
<proteinExistence type="predicted"/>
<gene>
    <name evidence="11" type="ORF">PMAYCL1PPCAC_17563</name>
</gene>
<comment type="caution">
    <text evidence="11">The sequence shown here is derived from an EMBL/GenBank/DDBJ whole genome shotgun (WGS) entry which is preliminary data.</text>
</comment>
<dbReference type="SUPFAM" id="SSF55073">
    <property type="entry name" value="Nucleotide cyclase"/>
    <property type="match status" value="1"/>
</dbReference>
<dbReference type="AlphaFoldDB" id="A0AAN5I0H0"/>
<accession>A0AAN5I0H0</accession>
<evidence type="ECO:0000256" key="2">
    <source>
        <dbReference type="ARBA" id="ARBA00004370"/>
    </source>
</evidence>
<dbReference type="InterPro" id="IPR050401">
    <property type="entry name" value="Cyclic_nucleotide_synthase"/>
</dbReference>
<keyword evidence="12" id="KW-1185">Reference proteome</keyword>
<feature type="non-terminal residue" evidence="11">
    <location>
        <position position="1"/>
    </location>
</feature>
<dbReference type="InterPro" id="IPR029787">
    <property type="entry name" value="Nucleotide_cyclase"/>
</dbReference>
<dbReference type="GO" id="GO:0035556">
    <property type="term" value="P:intracellular signal transduction"/>
    <property type="evidence" value="ECO:0007669"/>
    <property type="project" value="InterPro"/>
</dbReference>
<name>A0AAN5I0H0_9BILA</name>
<comment type="catalytic activity">
    <reaction evidence="1">
        <text>GTP = 3',5'-cyclic GMP + diphosphate</text>
        <dbReference type="Rhea" id="RHEA:13665"/>
        <dbReference type="ChEBI" id="CHEBI:33019"/>
        <dbReference type="ChEBI" id="CHEBI:37565"/>
        <dbReference type="ChEBI" id="CHEBI:57746"/>
        <dbReference type="EC" id="4.6.1.2"/>
    </reaction>
</comment>
<organism evidence="11 12">
    <name type="scientific">Pristionchus mayeri</name>
    <dbReference type="NCBI Taxonomy" id="1317129"/>
    <lineage>
        <taxon>Eukaryota</taxon>
        <taxon>Metazoa</taxon>
        <taxon>Ecdysozoa</taxon>
        <taxon>Nematoda</taxon>
        <taxon>Chromadorea</taxon>
        <taxon>Rhabditida</taxon>
        <taxon>Rhabditina</taxon>
        <taxon>Diplogasteromorpha</taxon>
        <taxon>Diplogasteroidea</taxon>
        <taxon>Neodiplogasteridae</taxon>
        <taxon>Pristionchus</taxon>
    </lineage>
</organism>
<evidence type="ECO:0000256" key="5">
    <source>
        <dbReference type="ARBA" id="ARBA00022989"/>
    </source>
</evidence>
<sequence length="115" mass="12492">PLLPSGPCVAGVVGLTMPRYCLFGDTVHTASRMESNGKPGHIHLSSDACRLLNLMFPSFRTEPRGEVIIKGKGVMETHWLLRMDSDVDLDHPSKSPPSRGFSPLQTVSESSHHGS</sequence>
<evidence type="ECO:0000256" key="4">
    <source>
        <dbReference type="ARBA" id="ARBA00022741"/>
    </source>
</evidence>
<evidence type="ECO:0000313" key="11">
    <source>
        <dbReference type="EMBL" id="GMR47368.1"/>
    </source>
</evidence>
<evidence type="ECO:0000256" key="3">
    <source>
        <dbReference type="ARBA" id="ARBA00022692"/>
    </source>
</evidence>
<dbReference type="PANTHER" id="PTHR11920:SF375">
    <property type="entry name" value="RECEPTOR-TYPE GUANYLATE CYCLASE GCY-13"/>
    <property type="match status" value="1"/>
</dbReference>
<dbReference type="PANTHER" id="PTHR11920">
    <property type="entry name" value="GUANYLYL CYCLASE"/>
    <property type="match status" value="1"/>
</dbReference>
<dbReference type="Gene3D" id="3.30.70.1230">
    <property type="entry name" value="Nucleotide cyclase"/>
    <property type="match status" value="1"/>
</dbReference>
<dbReference type="GO" id="GO:0004016">
    <property type="term" value="F:adenylate cyclase activity"/>
    <property type="evidence" value="ECO:0007669"/>
    <property type="project" value="TreeGrafter"/>
</dbReference>
<dbReference type="GO" id="GO:0007168">
    <property type="term" value="P:receptor guanylyl cyclase signaling pathway"/>
    <property type="evidence" value="ECO:0007669"/>
    <property type="project" value="TreeGrafter"/>
</dbReference>
<evidence type="ECO:0000256" key="6">
    <source>
        <dbReference type="ARBA" id="ARBA00023136"/>
    </source>
</evidence>
<keyword evidence="7" id="KW-0325">Glycoprotein</keyword>
<keyword evidence="3" id="KW-0812">Transmembrane</keyword>
<evidence type="ECO:0000256" key="1">
    <source>
        <dbReference type="ARBA" id="ARBA00001436"/>
    </source>
</evidence>
<evidence type="ECO:0000256" key="8">
    <source>
        <dbReference type="ARBA" id="ARBA00023239"/>
    </source>
</evidence>
<dbReference type="Pfam" id="PF00211">
    <property type="entry name" value="Guanylate_cyc"/>
    <property type="match status" value="1"/>
</dbReference>